<feature type="region of interest" description="Disordered" evidence="1">
    <location>
        <begin position="38"/>
        <end position="62"/>
    </location>
</feature>
<gene>
    <name evidence="2" type="ORF">ACFSYJ_41785</name>
</gene>
<evidence type="ECO:0000256" key="1">
    <source>
        <dbReference type="SAM" id="MobiDB-lite"/>
    </source>
</evidence>
<organism evidence="2 3">
    <name type="scientific">Amycolatopsis samaneae</name>
    <dbReference type="NCBI Taxonomy" id="664691"/>
    <lineage>
        <taxon>Bacteria</taxon>
        <taxon>Bacillati</taxon>
        <taxon>Actinomycetota</taxon>
        <taxon>Actinomycetes</taxon>
        <taxon>Pseudonocardiales</taxon>
        <taxon>Pseudonocardiaceae</taxon>
        <taxon>Amycolatopsis</taxon>
    </lineage>
</organism>
<dbReference type="RefSeq" id="WP_345407393.1">
    <property type="nucleotide sequence ID" value="NZ_BAABHG010000022.1"/>
</dbReference>
<protein>
    <submittedName>
        <fullName evidence="2">Uncharacterized protein</fullName>
    </submittedName>
</protein>
<dbReference type="Proteomes" id="UP001597419">
    <property type="component" value="Unassembled WGS sequence"/>
</dbReference>
<sequence length="62" mass="6637">MTVLDPGARPEKSSGPAGTAYRSLRQLLDELDRLTSRVNDHLGGLTGPAASREQSRRSSEGD</sequence>
<name>A0ABW5GW83_9PSEU</name>
<evidence type="ECO:0000313" key="3">
    <source>
        <dbReference type="Proteomes" id="UP001597419"/>
    </source>
</evidence>
<feature type="compositionally biased region" description="Basic and acidic residues" evidence="1">
    <location>
        <begin position="53"/>
        <end position="62"/>
    </location>
</feature>
<keyword evidence="3" id="KW-1185">Reference proteome</keyword>
<reference evidence="3" key="1">
    <citation type="journal article" date="2019" name="Int. J. Syst. Evol. Microbiol.">
        <title>The Global Catalogue of Microorganisms (GCM) 10K type strain sequencing project: providing services to taxonomists for standard genome sequencing and annotation.</title>
        <authorList>
            <consortium name="The Broad Institute Genomics Platform"/>
            <consortium name="The Broad Institute Genome Sequencing Center for Infectious Disease"/>
            <person name="Wu L."/>
            <person name="Ma J."/>
        </authorList>
    </citation>
    <scope>NUCLEOTIDE SEQUENCE [LARGE SCALE GENOMIC DNA]</scope>
    <source>
        <strain evidence="3">CGMCC 4.7643</strain>
    </source>
</reference>
<accession>A0ABW5GW83</accession>
<feature type="region of interest" description="Disordered" evidence="1">
    <location>
        <begin position="1"/>
        <end position="20"/>
    </location>
</feature>
<proteinExistence type="predicted"/>
<evidence type="ECO:0000313" key="2">
    <source>
        <dbReference type="EMBL" id="MFD2465209.1"/>
    </source>
</evidence>
<dbReference type="EMBL" id="JBHUKU010000029">
    <property type="protein sequence ID" value="MFD2465209.1"/>
    <property type="molecule type" value="Genomic_DNA"/>
</dbReference>
<comment type="caution">
    <text evidence="2">The sequence shown here is derived from an EMBL/GenBank/DDBJ whole genome shotgun (WGS) entry which is preliminary data.</text>
</comment>